<evidence type="ECO:0000313" key="3">
    <source>
        <dbReference type="Proteomes" id="UP000242180"/>
    </source>
</evidence>
<evidence type="ECO:0000256" key="1">
    <source>
        <dbReference type="SAM" id="Phobius"/>
    </source>
</evidence>
<reference evidence="2 3" key="1">
    <citation type="submission" date="2016-07" db="EMBL/GenBank/DDBJ databases">
        <title>Pervasive Adenine N6-methylation of Active Genes in Fungi.</title>
        <authorList>
            <consortium name="DOE Joint Genome Institute"/>
            <person name="Mondo S.J."/>
            <person name="Dannebaum R.O."/>
            <person name="Kuo R.C."/>
            <person name="Labutti K."/>
            <person name="Haridas S."/>
            <person name="Kuo A."/>
            <person name="Salamov A."/>
            <person name="Ahrendt S.R."/>
            <person name="Lipzen A."/>
            <person name="Sullivan W."/>
            <person name="Andreopoulos W.B."/>
            <person name="Clum A."/>
            <person name="Lindquist E."/>
            <person name="Daum C."/>
            <person name="Ramamoorthy G.K."/>
            <person name="Gryganskyi A."/>
            <person name="Culley D."/>
            <person name="Magnuson J.K."/>
            <person name="James T.Y."/>
            <person name="O'Malley M.A."/>
            <person name="Stajich J.E."/>
            <person name="Spatafora J.W."/>
            <person name="Visel A."/>
            <person name="Grigoriev I.V."/>
        </authorList>
    </citation>
    <scope>NUCLEOTIDE SEQUENCE [LARGE SCALE GENOMIC DNA]</scope>
    <source>
        <strain evidence="2 3">NRRL 2496</strain>
    </source>
</reference>
<dbReference type="AlphaFoldDB" id="A0A1X2HI44"/>
<feature type="transmembrane region" description="Helical" evidence="1">
    <location>
        <begin position="85"/>
        <end position="111"/>
    </location>
</feature>
<feature type="transmembrane region" description="Helical" evidence="1">
    <location>
        <begin position="41"/>
        <end position="65"/>
    </location>
</feature>
<evidence type="ECO:0000313" key="2">
    <source>
        <dbReference type="EMBL" id="ORY98728.1"/>
    </source>
</evidence>
<keyword evidence="1" id="KW-1133">Transmembrane helix</keyword>
<organism evidence="2 3">
    <name type="scientific">Syncephalastrum racemosum</name>
    <name type="common">Filamentous fungus</name>
    <dbReference type="NCBI Taxonomy" id="13706"/>
    <lineage>
        <taxon>Eukaryota</taxon>
        <taxon>Fungi</taxon>
        <taxon>Fungi incertae sedis</taxon>
        <taxon>Mucoromycota</taxon>
        <taxon>Mucoromycotina</taxon>
        <taxon>Mucoromycetes</taxon>
        <taxon>Mucorales</taxon>
        <taxon>Syncephalastraceae</taxon>
        <taxon>Syncephalastrum</taxon>
    </lineage>
</organism>
<gene>
    <name evidence="2" type="ORF">BCR43DRAFT_204913</name>
</gene>
<dbReference type="EMBL" id="MCGN01000003">
    <property type="protein sequence ID" value="ORY98728.1"/>
    <property type="molecule type" value="Genomic_DNA"/>
</dbReference>
<dbReference type="InParanoid" id="A0A1X2HI44"/>
<feature type="transmembrane region" description="Helical" evidence="1">
    <location>
        <begin position="12"/>
        <end position="34"/>
    </location>
</feature>
<keyword evidence="1" id="KW-0812">Transmembrane</keyword>
<proteinExistence type="predicted"/>
<accession>A0A1X2HI44</accession>
<name>A0A1X2HI44_SYNRA</name>
<keyword evidence="3" id="KW-1185">Reference proteome</keyword>
<protein>
    <submittedName>
        <fullName evidence="2">Uncharacterized protein</fullName>
    </submittedName>
</protein>
<keyword evidence="1" id="KW-0472">Membrane</keyword>
<dbReference type="Proteomes" id="UP000242180">
    <property type="component" value="Unassembled WGS sequence"/>
</dbReference>
<comment type="caution">
    <text evidence="2">The sequence shown here is derived from an EMBL/GenBank/DDBJ whole genome shotgun (WGS) entry which is preliminary data.</text>
</comment>
<sequence>MYPFAFSPSLRFSISYLAFCACMCVLWLCGVPYFVMMMIHLLPVTFFFTFFSSLSCFTIFCPPSLSFSFSFSSFSLSRLDYVPALFFTFIPFPSLRCSICHNSVWICCRIWMVRRHQSRRVDCLTRRLRSR</sequence>